<accession>A0ABY1LQ49</accession>
<dbReference type="Proteomes" id="UP000190827">
    <property type="component" value="Unassembled WGS sequence"/>
</dbReference>
<name>A0ABY1LQ49_9MICO</name>
<evidence type="ECO:0000313" key="3">
    <source>
        <dbReference type="Proteomes" id="UP000190827"/>
    </source>
</evidence>
<keyword evidence="3" id="KW-1185">Reference proteome</keyword>
<organism evidence="2 3">
    <name type="scientific">Plantibacter cousiniae</name>
    <name type="common">nom. nud.</name>
    <dbReference type="NCBI Taxonomy" id="199709"/>
    <lineage>
        <taxon>Bacteria</taxon>
        <taxon>Bacillati</taxon>
        <taxon>Actinomycetota</taxon>
        <taxon>Actinomycetes</taxon>
        <taxon>Micrococcales</taxon>
        <taxon>Microbacteriaceae</taxon>
        <taxon>Plantibacter</taxon>
    </lineage>
</organism>
<sequence>MKKKLFGLVAMAALVTGVSLTAAAPAQAACRVDNLSMWQGKNATCLNIVHVSFGSSTHLGNPARAGQWSKQQLCWDGATGYSYRNA</sequence>
<dbReference type="EMBL" id="FUZO01000003">
    <property type="protein sequence ID" value="SKC72754.1"/>
    <property type="molecule type" value="Genomic_DNA"/>
</dbReference>
<proteinExistence type="predicted"/>
<keyword evidence="1" id="KW-0732">Signal</keyword>
<evidence type="ECO:0000256" key="1">
    <source>
        <dbReference type="SAM" id="SignalP"/>
    </source>
</evidence>
<gene>
    <name evidence="2" type="ORF">SAMN06295973_3401</name>
</gene>
<protein>
    <submittedName>
        <fullName evidence="2">Uncharacterized protein</fullName>
    </submittedName>
</protein>
<evidence type="ECO:0000313" key="2">
    <source>
        <dbReference type="EMBL" id="SKC72754.1"/>
    </source>
</evidence>
<feature type="chain" id="PRO_5046917808" evidence="1">
    <location>
        <begin position="29"/>
        <end position="86"/>
    </location>
</feature>
<comment type="caution">
    <text evidence="2">The sequence shown here is derived from an EMBL/GenBank/DDBJ whole genome shotgun (WGS) entry which is preliminary data.</text>
</comment>
<feature type="signal peptide" evidence="1">
    <location>
        <begin position="1"/>
        <end position="28"/>
    </location>
</feature>
<reference evidence="2 3" key="1">
    <citation type="submission" date="2017-02" db="EMBL/GenBank/DDBJ databases">
        <authorList>
            <person name="Varghese N."/>
            <person name="Submissions S."/>
        </authorList>
    </citation>
    <scope>NUCLEOTIDE SEQUENCE [LARGE SCALE GENOMIC DNA]</scope>
    <source>
        <strain evidence="2 3">VKM Ac-1787</strain>
    </source>
</reference>